<dbReference type="PANTHER" id="PTHR43649">
    <property type="entry name" value="ARABINOSE-BINDING PROTEIN-RELATED"/>
    <property type="match status" value="1"/>
</dbReference>
<evidence type="ECO:0000313" key="8">
    <source>
        <dbReference type="Proteomes" id="UP000094271"/>
    </source>
</evidence>
<dbReference type="InterPro" id="IPR050490">
    <property type="entry name" value="Bact_solute-bd_prot1"/>
</dbReference>
<dbReference type="AlphaFoldDB" id="A0A1E3AAI1"/>
<dbReference type="PATRIC" id="fig|1432052.4.peg.1846"/>
<organism evidence="4 7">
    <name type="scientific">Eisenbergiella tayi</name>
    <dbReference type="NCBI Taxonomy" id="1432052"/>
    <lineage>
        <taxon>Bacteria</taxon>
        <taxon>Bacillati</taxon>
        <taxon>Bacillota</taxon>
        <taxon>Clostridia</taxon>
        <taxon>Lachnospirales</taxon>
        <taxon>Lachnospiraceae</taxon>
        <taxon>Eisenbergiella</taxon>
    </lineage>
</organism>
<dbReference type="Proteomes" id="UP000094271">
    <property type="component" value="Unassembled WGS sequence"/>
</dbReference>
<feature type="signal peptide" evidence="2">
    <location>
        <begin position="1"/>
        <end position="28"/>
    </location>
</feature>
<evidence type="ECO:0000313" key="9">
    <source>
        <dbReference type="Proteomes" id="UP000094869"/>
    </source>
</evidence>
<feature type="region of interest" description="Disordered" evidence="1">
    <location>
        <begin position="29"/>
        <end position="57"/>
    </location>
</feature>
<dbReference type="Proteomes" id="UP000094869">
    <property type="component" value="Unassembled WGS sequence"/>
</dbReference>
<dbReference type="EMBL" id="MEHD01000021">
    <property type="protein sequence ID" value="ODR57662.1"/>
    <property type="molecule type" value="Genomic_DNA"/>
</dbReference>
<proteinExistence type="predicted"/>
<dbReference type="RefSeq" id="WP_069151928.1">
    <property type="nucleotide sequence ID" value="NZ_DAWDRA010000020.1"/>
</dbReference>
<comment type="caution">
    <text evidence="4">The sequence shown here is derived from an EMBL/GenBank/DDBJ whole genome shotgun (WGS) entry which is preliminary data.</text>
</comment>
<dbReference type="SUPFAM" id="SSF53850">
    <property type="entry name" value="Periplasmic binding protein-like II"/>
    <property type="match status" value="1"/>
</dbReference>
<name>A0A1E3AAI1_9FIRM</name>
<dbReference type="Proteomes" id="UP000094067">
    <property type="component" value="Unassembled WGS sequence"/>
</dbReference>
<evidence type="ECO:0000313" key="4">
    <source>
        <dbReference type="EMBL" id="ODM05763.1"/>
    </source>
</evidence>
<accession>A0A1E3AAI1</accession>
<reference evidence="5 8" key="3">
    <citation type="submission" date="2016-08" db="EMBL/GenBank/DDBJ databases">
        <authorList>
            <person name="Seilhamer J.J."/>
        </authorList>
    </citation>
    <scope>NUCLEOTIDE SEQUENCE [LARGE SCALE GENOMIC DNA]</scope>
    <source>
        <strain evidence="5 8">NML150140-1</strain>
    </source>
</reference>
<evidence type="ECO:0000259" key="3">
    <source>
        <dbReference type="Pfam" id="PF12010"/>
    </source>
</evidence>
<keyword evidence="2" id="KW-0732">Signal</keyword>
<reference evidence="4 7" key="1">
    <citation type="submission" date="2016-07" db="EMBL/GenBank/DDBJ databases">
        <title>Characterization of isolates of Eisenbergiella tayi derived from blood cultures, using whole genome sequencing.</title>
        <authorList>
            <person name="Burdz T."/>
            <person name="Wiebe D."/>
            <person name="Huynh C."/>
            <person name="Bernard K."/>
        </authorList>
    </citation>
    <scope>NUCLEOTIDE SEQUENCE [LARGE SCALE GENOMIC DNA]</scope>
    <source>
        <strain evidence="4 7">NML 110608</strain>
    </source>
</reference>
<dbReference type="EMBL" id="MCGH01000002">
    <property type="protein sequence ID" value="ODM05763.1"/>
    <property type="molecule type" value="Genomic_DNA"/>
</dbReference>
<dbReference type="InterPro" id="IPR022627">
    <property type="entry name" value="DUF3502"/>
</dbReference>
<evidence type="ECO:0000256" key="1">
    <source>
        <dbReference type="SAM" id="MobiDB-lite"/>
    </source>
</evidence>
<dbReference type="EMBL" id="MEHA01000014">
    <property type="protein sequence ID" value="ODR49096.1"/>
    <property type="molecule type" value="Genomic_DNA"/>
</dbReference>
<dbReference type="OrthoDB" id="1988587at2"/>
<sequence length="537" mass="60039">MKNKWTKRLSVFLAAVMAAGLCACGSSAPDSTKEGTASSPAAESVQAEGSDEGISEESPYYGKGYDLAERKNVVLYVLGDAPADMDKVLEEANNKYLIPNLNTTLEIKFLNWSDYQTKYSLVLAGGEDVDLIYTASWCYYNEEAAKGAFKELDMDFVQKYLPYTYEQQPEVSWEQAKIGDKLYAVPKGNASFSNYDFIVARKDLIDKYGLTEPEDWETFKEFLTELAKVQGETGVIALNTNANRNQTLEPYLQAKGYDYFTEGFDYFYNAENKEELPAWDSVIYLYTSDLYLEYAKEMAELAKAGVWSKDAINDTNDATAYFENGTSGCIGWNFSAIDAGEKMEKAGLGTFAVYDVSPDIHMARSRYNGDMIAIATNSKQPERAALVLDYMKSDVDLNRTMLGGIRGEHWDLNEEGQREVLDAAENYSWNSWAWALNRADEPVMAGTDERRLAITESIDSRELFAEVAGFTFDSSSVATELSVVNSIVDEYEYSFSLGIYGDNTEAKFNEFKSKLEAAGLDKVTEAMKTQYEAFAAQ</sequence>
<evidence type="ECO:0000313" key="7">
    <source>
        <dbReference type="Proteomes" id="UP000094067"/>
    </source>
</evidence>
<dbReference type="Gene3D" id="3.40.190.10">
    <property type="entry name" value="Periplasmic binding protein-like II"/>
    <property type="match status" value="1"/>
</dbReference>
<evidence type="ECO:0000313" key="5">
    <source>
        <dbReference type="EMBL" id="ODR49096.1"/>
    </source>
</evidence>
<gene>
    <name evidence="5" type="ORF">BEI59_18445</name>
    <name evidence="4" type="ORF">BEI61_01652</name>
    <name evidence="6" type="ORF">BEI63_11205</name>
</gene>
<feature type="chain" id="PRO_5014540567" evidence="2">
    <location>
        <begin position="29"/>
        <end position="537"/>
    </location>
</feature>
<keyword evidence="9" id="KW-1185">Reference proteome</keyword>
<feature type="compositionally biased region" description="Polar residues" evidence="1">
    <location>
        <begin position="29"/>
        <end position="41"/>
    </location>
</feature>
<feature type="domain" description="DUF3502" evidence="3">
    <location>
        <begin position="468"/>
        <end position="535"/>
    </location>
</feature>
<evidence type="ECO:0000313" key="6">
    <source>
        <dbReference type="EMBL" id="ODR57662.1"/>
    </source>
</evidence>
<reference evidence="6 9" key="2">
    <citation type="submission" date="2016-08" db="EMBL/GenBank/DDBJ databases">
        <title>Characterization of Isolates of Eisenbergiella tayi Derived from Blood Cultures, Using Whole Genome Sequencing.</title>
        <authorList>
            <person name="Bernier A.-M."/>
            <person name="Burdz T."/>
            <person name="Wiebe D."/>
            <person name="Bernard K."/>
        </authorList>
    </citation>
    <scope>NUCLEOTIDE SEQUENCE [LARGE SCALE GENOMIC DNA]</scope>
    <source>
        <strain evidence="6 9">NML120146</strain>
    </source>
</reference>
<evidence type="ECO:0000256" key="2">
    <source>
        <dbReference type="SAM" id="SignalP"/>
    </source>
</evidence>
<protein>
    <submittedName>
        <fullName evidence="4">Bacterial extracellular solute-binding protein</fullName>
    </submittedName>
</protein>
<dbReference type="PANTHER" id="PTHR43649:SF17">
    <property type="entry name" value="ABC TRANSPORTER SOLUTE BINDING PROTEIN-SUGAR TRANSPORT"/>
    <property type="match status" value="1"/>
</dbReference>
<dbReference type="Pfam" id="PF12010">
    <property type="entry name" value="DUF3502"/>
    <property type="match status" value="1"/>
</dbReference>
<dbReference type="PROSITE" id="PS51257">
    <property type="entry name" value="PROKAR_LIPOPROTEIN"/>
    <property type="match status" value="1"/>
</dbReference>